<name>A0ABM8ZLH3_9VIBR</name>
<protein>
    <submittedName>
        <fullName evidence="1">Uncharacterized protein</fullName>
    </submittedName>
</protein>
<dbReference type="Pfam" id="PF18985">
    <property type="entry name" value="DUF5718"/>
    <property type="match status" value="1"/>
</dbReference>
<keyword evidence="2" id="KW-1185">Reference proteome</keyword>
<dbReference type="EMBL" id="CAKLCM010000003">
    <property type="protein sequence ID" value="CAH0529249.1"/>
    <property type="molecule type" value="Genomic_DNA"/>
</dbReference>
<evidence type="ECO:0000313" key="2">
    <source>
        <dbReference type="Proteomes" id="UP000838160"/>
    </source>
</evidence>
<evidence type="ECO:0000313" key="1">
    <source>
        <dbReference type="EMBL" id="CAH0529249.1"/>
    </source>
</evidence>
<sequence>MTKVINSSDDLVLGIAGNSPGYLAQTGEIKAFSANQRQQHGPKALFPIYVKGHDSFLGTAPFCQVQLRLPASREAVTQMEPELAVRFKVEYGQAGDVAELRPFALSLINDATHRNRVVTKLAQKKNWGPQSKGALEQQIAIDSLQIEGMEHYRICGFLGREGQWHQCSEDVSVSQYTVFSQALCDWLVQRIAQQRDESVLDDIGQLLVQAGCPRSITVAIGAPSYTEACRDHQLQHGDEMVVCLYDQRRYQFDEIQTQITEPELDSVDCQHKLVLRQRVISDQESVK</sequence>
<gene>
    <name evidence="1" type="ORF">VHP8226_03125</name>
</gene>
<comment type="caution">
    <text evidence="1">The sequence shown here is derived from an EMBL/GenBank/DDBJ whole genome shotgun (WGS) entry which is preliminary data.</text>
</comment>
<dbReference type="InterPro" id="IPR043776">
    <property type="entry name" value="DUF5718"/>
</dbReference>
<organism evidence="1 2">
    <name type="scientific">Vibrio hippocampi</name>
    <dbReference type="NCBI Taxonomy" id="654686"/>
    <lineage>
        <taxon>Bacteria</taxon>
        <taxon>Pseudomonadati</taxon>
        <taxon>Pseudomonadota</taxon>
        <taxon>Gammaproteobacteria</taxon>
        <taxon>Vibrionales</taxon>
        <taxon>Vibrionaceae</taxon>
        <taxon>Vibrio</taxon>
    </lineage>
</organism>
<proteinExistence type="predicted"/>
<accession>A0ABM8ZLH3</accession>
<dbReference type="Proteomes" id="UP000838160">
    <property type="component" value="Unassembled WGS sequence"/>
</dbReference>
<reference evidence="1" key="1">
    <citation type="submission" date="2021-12" db="EMBL/GenBank/DDBJ databases">
        <authorList>
            <person name="Rodrigo-Torres L."/>
            <person name="Arahal R. D."/>
            <person name="Lucena T."/>
        </authorList>
    </citation>
    <scope>NUCLEOTIDE SEQUENCE</scope>
    <source>
        <strain evidence="1">CECT 8226</strain>
    </source>
</reference>